<dbReference type="InterPro" id="IPR008978">
    <property type="entry name" value="HSP20-like_chaperone"/>
</dbReference>
<evidence type="ECO:0008006" key="3">
    <source>
        <dbReference type="Google" id="ProtNLM"/>
    </source>
</evidence>
<dbReference type="CDD" id="cd06464">
    <property type="entry name" value="ACD_sHsps-like"/>
    <property type="match status" value="1"/>
</dbReference>
<name>A0ABD3JIC6_EUCGL</name>
<dbReference type="Proteomes" id="UP001634007">
    <property type="component" value="Unassembled WGS sequence"/>
</dbReference>
<dbReference type="InterPro" id="IPR039321">
    <property type="entry name" value="IDM2/3-like"/>
</dbReference>
<reference evidence="1 2" key="1">
    <citation type="submission" date="2024-11" db="EMBL/GenBank/DDBJ databases">
        <title>Chromosome-level genome assembly of Eucalyptus globulus Labill. provides insights into its genome evolution.</title>
        <authorList>
            <person name="Li X."/>
        </authorList>
    </citation>
    <scope>NUCLEOTIDE SEQUENCE [LARGE SCALE GENOMIC DNA]</scope>
    <source>
        <strain evidence="1">CL2024</strain>
        <tissue evidence="1">Fresh tender leaves</tissue>
    </source>
</reference>
<evidence type="ECO:0000313" key="2">
    <source>
        <dbReference type="Proteomes" id="UP001634007"/>
    </source>
</evidence>
<proteinExistence type="predicted"/>
<keyword evidence="2" id="KW-1185">Reference proteome</keyword>
<comment type="caution">
    <text evidence="1">The sequence shown here is derived from an EMBL/GenBank/DDBJ whole genome shotgun (WGS) entry which is preliminary data.</text>
</comment>
<dbReference type="PANTHER" id="PTHR34661">
    <property type="entry name" value="INCREASED DNA METHYLATION 3"/>
    <property type="match status" value="1"/>
</dbReference>
<evidence type="ECO:0000313" key="1">
    <source>
        <dbReference type="EMBL" id="KAL3726417.1"/>
    </source>
</evidence>
<protein>
    <recommendedName>
        <fullName evidence="3">SHSP domain-containing protein</fullName>
    </recommendedName>
</protein>
<dbReference type="EMBL" id="JBJKBG010000008">
    <property type="protein sequence ID" value="KAL3726417.1"/>
    <property type="molecule type" value="Genomic_DNA"/>
</dbReference>
<gene>
    <name evidence="1" type="ORF">ACJRO7_031330</name>
</gene>
<dbReference type="AlphaFoldDB" id="A0ABD3JIC6"/>
<organism evidence="1 2">
    <name type="scientific">Eucalyptus globulus</name>
    <name type="common">Tasmanian blue gum</name>
    <dbReference type="NCBI Taxonomy" id="34317"/>
    <lineage>
        <taxon>Eukaryota</taxon>
        <taxon>Viridiplantae</taxon>
        <taxon>Streptophyta</taxon>
        <taxon>Embryophyta</taxon>
        <taxon>Tracheophyta</taxon>
        <taxon>Spermatophyta</taxon>
        <taxon>Magnoliopsida</taxon>
        <taxon>eudicotyledons</taxon>
        <taxon>Gunneridae</taxon>
        <taxon>Pentapetalae</taxon>
        <taxon>rosids</taxon>
        <taxon>malvids</taxon>
        <taxon>Myrtales</taxon>
        <taxon>Myrtaceae</taxon>
        <taxon>Myrtoideae</taxon>
        <taxon>Eucalypteae</taxon>
        <taxon>Eucalyptus</taxon>
    </lineage>
</organism>
<dbReference type="Gene3D" id="2.60.40.790">
    <property type="match status" value="1"/>
</dbReference>
<sequence>MAFSRLNTTGATATCSAGVGVVWNAEVELSGSITGRVTLAESEDCYLFNVSPPGVRINQTFSCEFNMDGEVLIEGEIATGGNTVESRTGNPCPPGHFSLHFQLPGGVYPRRADCNFRSDGIFEGIVKKQIENR</sequence>
<dbReference type="PANTHER" id="PTHR34661:SF3">
    <property type="entry name" value="INCREASED DNA METHYLATION 2"/>
    <property type="match status" value="1"/>
</dbReference>
<accession>A0ABD3JIC6</accession>